<dbReference type="AlphaFoldDB" id="A0A7R9FAT5"/>
<reference evidence="1" key="1">
    <citation type="submission" date="2020-11" db="EMBL/GenBank/DDBJ databases">
        <authorList>
            <person name="Tran Van P."/>
        </authorList>
    </citation>
    <scope>NUCLEOTIDE SEQUENCE</scope>
</reference>
<dbReference type="InterPro" id="IPR009014">
    <property type="entry name" value="Transketo_C/PFOR_II"/>
</dbReference>
<dbReference type="Gene3D" id="3.40.50.920">
    <property type="match status" value="1"/>
</dbReference>
<dbReference type="EMBL" id="OD571162">
    <property type="protein sequence ID" value="CAD7449127.1"/>
    <property type="molecule type" value="Genomic_DNA"/>
</dbReference>
<name>A0A7R9FAT5_9NEOP</name>
<accession>A0A7R9FAT5</accession>
<dbReference type="SUPFAM" id="SSF52922">
    <property type="entry name" value="TK C-terminal domain-like"/>
    <property type="match status" value="1"/>
</dbReference>
<organism evidence="1">
    <name type="scientific">Timema bartmani</name>
    <dbReference type="NCBI Taxonomy" id="61472"/>
    <lineage>
        <taxon>Eukaryota</taxon>
        <taxon>Metazoa</taxon>
        <taxon>Ecdysozoa</taxon>
        <taxon>Arthropoda</taxon>
        <taxon>Hexapoda</taxon>
        <taxon>Insecta</taxon>
        <taxon>Pterygota</taxon>
        <taxon>Neoptera</taxon>
        <taxon>Polyneoptera</taxon>
        <taxon>Phasmatodea</taxon>
        <taxon>Timematodea</taxon>
        <taxon>Timematoidea</taxon>
        <taxon>Timematidae</taxon>
        <taxon>Timema</taxon>
    </lineage>
</organism>
<evidence type="ECO:0000313" key="1">
    <source>
        <dbReference type="EMBL" id="CAD7449127.1"/>
    </source>
</evidence>
<proteinExistence type="predicted"/>
<gene>
    <name evidence="1" type="ORF">TBIB3V08_LOCUS11406</name>
</gene>
<protein>
    <submittedName>
        <fullName evidence="1">Uncharacterized protein</fullName>
    </submittedName>
</protein>
<sequence>MSKKQCKKGQQYSNRVKDVGETFYHLDSSPVRITAVDIPMPYANSLEVATLPQASDIIHTVKKILATSEACRDIRKRSATSSSPGS</sequence>